<name>A0ABN7WX88_GIGMA</name>
<evidence type="ECO:0000313" key="1">
    <source>
        <dbReference type="EMBL" id="CAG8841667.1"/>
    </source>
</evidence>
<keyword evidence="2" id="KW-1185">Reference proteome</keyword>
<organism evidence="1 2">
    <name type="scientific">Gigaspora margarita</name>
    <dbReference type="NCBI Taxonomy" id="4874"/>
    <lineage>
        <taxon>Eukaryota</taxon>
        <taxon>Fungi</taxon>
        <taxon>Fungi incertae sedis</taxon>
        <taxon>Mucoromycota</taxon>
        <taxon>Glomeromycotina</taxon>
        <taxon>Glomeromycetes</taxon>
        <taxon>Diversisporales</taxon>
        <taxon>Gigasporaceae</taxon>
        <taxon>Gigaspora</taxon>
    </lineage>
</organism>
<comment type="caution">
    <text evidence="1">The sequence shown here is derived from an EMBL/GenBank/DDBJ whole genome shotgun (WGS) entry which is preliminary data.</text>
</comment>
<dbReference type="Proteomes" id="UP000789901">
    <property type="component" value="Unassembled WGS sequence"/>
</dbReference>
<evidence type="ECO:0000313" key="2">
    <source>
        <dbReference type="Proteomes" id="UP000789901"/>
    </source>
</evidence>
<proteinExistence type="predicted"/>
<dbReference type="EMBL" id="CAJVQB010066486">
    <property type="protein sequence ID" value="CAG8841667.1"/>
    <property type="molecule type" value="Genomic_DNA"/>
</dbReference>
<reference evidence="1 2" key="1">
    <citation type="submission" date="2021-06" db="EMBL/GenBank/DDBJ databases">
        <authorList>
            <person name="Kallberg Y."/>
            <person name="Tangrot J."/>
            <person name="Rosling A."/>
        </authorList>
    </citation>
    <scope>NUCLEOTIDE SEQUENCE [LARGE SCALE GENOMIC DNA]</scope>
    <source>
        <strain evidence="1 2">120-4 pot B 10/14</strain>
    </source>
</reference>
<feature type="non-terminal residue" evidence="1">
    <location>
        <position position="1"/>
    </location>
</feature>
<sequence length="98" mass="11253">SEIFKQIKEVINLVESKTATMAECYIENVKLTIAINQISSKNILKDNAIIIFNCQYKKFDFGIYLLGRICETAGNYWKALGNDEYSCSNLLADLRKYK</sequence>
<gene>
    <name evidence="1" type="ORF">GMARGA_LOCUS35554</name>
</gene>
<protein>
    <submittedName>
        <fullName evidence="1">8446_t:CDS:1</fullName>
    </submittedName>
</protein>
<accession>A0ABN7WX88</accession>